<evidence type="ECO:0000313" key="4">
    <source>
        <dbReference type="Proteomes" id="UP000775547"/>
    </source>
</evidence>
<comment type="caution">
    <text evidence="3">The sequence shown here is derived from an EMBL/GenBank/DDBJ whole genome shotgun (WGS) entry which is preliminary data.</text>
</comment>
<evidence type="ECO:0000256" key="2">
    <source>
        <dbReference type="SAM" id="SignalP"/>
    </source>
</evidence>
<evidence type="ECO:0000256" key="1">
    <source>
        <dbReference type="SAM" id="Phobius"/>
    </source>
</evidence>
<reference evidence="3" key="1">
    <citation type="submission" date="2020-07" db="EMBL/GenBank/DDBJ databases">
        <authorList>
            <person name="Nieuwenhuis M."/>
            <person name="Van De Peppel L.J.J."/>
        </authorList>
    </citation>
    <scope>NUCLEOTIDE SEQUENCE</scope>
    <source>
        <strain evidence="3">AP01</strain>
        <tissue evidence="3">Mycelium</tissue>
    </source>
</reference>
<dbReference type="OrthoDB" id="8061355at2759"/>
<keyword evidence="1" id="KW-0472">Membrane</keyword>
<gene>
    <name evidence="3" type="ORF">DXG03_002845</name>
</gene>
<proteinExistence type="predicted"/>
<dbReference type="EMBL" id="JABCKV010000189">
    <property type="protein sequence ID" value="KAG5642387.1"/>
    <property type="molecule type" value="Genomic_DNA"/>
</dbReference>
<name>A0A9P7G8E2_9AGAR</name>
<feature type="chain" id="PRO_5040424777" evidence="2">
    <location>
        <begin position="17"/>
        <end position="297"/>
    </location>
</feature>
<organism evidence="3 4">
    <name type="scientific">Asterophora parasitica</name>
    <dbReference type="NCBI Taxonomy" id="117018"/>
    <lineage>
        <taxon>Eukaryota</taxon>
        <taxon>Fungi</taxon>
        <taxon>Dikarya</taxon>
        <taxon>Basidiomycota</taxon>
        <taxon>Agaricomycotina</taxon>
        <taxon>Agaricomycetes</taxon>
        <taxon>Agaricomycetidae</taxon>
        <taxon>Agaricales</taxon>
        <taxon>Tricholomatineae</taxon>
        <taxon>Lyophyllaceae</taxon>
        <taxon>Asterophora</taxon>
    </lineage>
</organism>
<keyword evidence="4" id="KW-1185">Reference proteome</keyword>
<reference evidence="3" key="2">
    <citation type="submission" date="2021-10" db="EMBL/GenBank/DDBJ databases">
        <title>Phylogenomics reveals ancestral predisposition of the termite-cultivated fungus Termitomyces towards a domesticated lifestyle.</title>
        <authorList>
            <person name="Auxier B."/>
            <person name="Grum-Grzhimaylo A."/>
            <person name="Cardenas M.E."/>
            <person name="Lodge J.D."/>
            <person name="Laessoe T."/>
            <person name="Pedersen O."/>
            <person name="Smith M.E."/>
            <person name="Kuyper T.W."/>
            <person name="Franco-Molano E.A."/>
            <person name="Baroni T.J."/>
            <person name="Aanen D.K."/>
        </authorList>
    </citation>
    <scope>NUCLEOTIDE SEQUENCE</scope>
    <source>
        <strain evidence="3">AP01</strain>
        <tissue evidence="3">Mycelium</tissue>
    </source>
</reference>
<dbReference type="AlphaFoldDB" id="A0A9P7G8E2"/>
<accession>A0A9P7G8E2</accession>
<keyword evidence="1" id="KW-1133">Transmembrane helix</keyword>
<evidence type="ECO:0000313" key="3">
    <source>
        <dbReference type="EMBL" id="KAG5642387.1"/>
    </source>
</evidence>
<keyword evidence="1" id="KW-0812">Transmembrane</keyword>
<dbReference type="Proteomes" id="UP000775547">
    <property type="component" value="Unassembled WGS sequence"/>
</dbReference>
<sequence>MFILYLSGYLLTLTYGKTSGAAPHIITIIHFTLSLASPVASVTRAALVSVNLFSLLCDGTTPVTSSSMGQIIRFGGPIVYLIVYSFVLLGILVWVDSGSLLPRRVRSVKKQAPEDHESSRPAPQDVLEEVNAALESQDLLRVLSVSKTYNGNKVVDGVSLGVSQDTAVIQSSPKGAAVSRTIGTTESLSAGYATYEVHFSCRTRDEVLKAQTLMAKIPGSRMADDVATRFEVPIEEGGITLAQLFTLLSTEGDFSEYMVEKALLESVFLKVIRGNNVREEDNILVHGKRSWKRLWLR</sequence>
<feature type="transmembrane region" description="Helical" evidence="1">
    <location>
        <begin position="31"/>
        <end position="57"/>
    </location>
</feature>
<feature type="transmembrane region" description="Helical" evidence="1">
    <location>
        <begin position="78"/>
        <end position="95"/>
    </location>
</feature>
<feature type="signal peptide" evidence="2">
    <location>
        <begin position="1"/>
        <end position="16"/>
    </location>
</feature>
<protein>
    <submittedName>
        <fullName evidence="3">Uncharacterized protein</fullName>
    </submittedName>
</protein>
<keyword evidence="2" id="KW-0732">Signal</keyword>